<feature type="compositionally biased region" description="Basic and acidic residues" evidence="1">
    <location>
        <begin position="74"/>
        <end position="86"/>
    </location>
</feature>
<feature type="compositionally biased region" description="Polar residues" evidence="1">
    <location>
        <begin position="109"/>
        <end position="120"/>
    </location>
</feature>
<feature type="region of interest" description="Disordered" evidence="1">
    <location>
        <begin position="68"/>
        <end position="164"/>
    </location>
</feature>
<accession>A0A087G2K6</accession>
<evidence type="ECO:0000256" key="1">
    <source>
        <dbReference type="SAM" id="MobiDB-lite"/>
    </source>
</evidence>
<sequence>MERLESEFDFDTDGRSSDVVENDNVDMVVAPICDDTRDLVRGMEDARSSLRDSHIGLTIVDDQTSGVLTSSNQHADDPMRLARHDSFTSVKRRDRPGDDPTRSVRQGGDPTTLNESTEVTNVVEDSWFVDDTDQQLPPGKVDASLSPPSSSSSGSRVSSFERDDEDMLGEVEQTKQVAPKLKAKVRPNPPGSTLSDKKSLQRLRKKCGISEEIVLVLPDSADRANAPPPGYLTLFENYFDQCLLLFPLPWFLLRFLAANNASLSSCHHF</sequence>
<protein>
    <submittedName>
        <fullName evidence="2">Uncharacterized protein</fullName>
    </submittedName>
</protein>
<dbReference type="OrthoDB" id="1114078at2759"/>
<dbReference type="AlphaFoldDB" id="A0A087G2K6"/>
<feature type="compositionally biased region" description="Low complexity" evidence="1">
    <location>
        <begin position="144"/>
        <end position="158"/>
    </location>
</feature>
<dbReference type="Proteomes" id="UP000029120">
    <property type="component" value="Unassembled WGS sequence"/>
</dbReference>
<dbReference type="Gramene" id="KFK24108">
    <property type="protein sequence ID" value="KFK24108"/>
    <property type="gene ID" value="AALP_AAs40209U000100"/>
</dbReference>
<reference evidence="3" key="1">
    <citation type="journal article" date="2015" name="Nat. Plants">
        <title>Genome expansion of Arabis alpina linked with retrotransposition and reduced symmetric DNA methylation.</title>
        <authorList>
            <person name="Willing E.M."/>
            <person name="Rawat V."/>
            <person name="Mandakova T."/>
            <person name="Maumus F."/>
            <person name="James G.V."/>
            <person name="Nordstroem K.J."/>
            <person name="Becker C."/>
            <person name="Warthmann N."/>
            <person name="Chica C."/>
            <person name="Szarzynska B."/>
            <person name="Zytnicki M."/>
            <person name="Albani M.C."/>
            <person name="Kiefer C."/>
            <person name="Bergonzi S."/>
            <person name="Castaings L."/>
            <person name="Mateos J.L."/>
            <person name="Berns M.C."/>
            <person name="Bujdoso N."/>
            <person name="Piofczyk T."/>
            <person name="de Lorenzo L."/>
            <person name="Barrero-Sicilia C."/>
            <person name="Mateos I."/>
            <person name="Piednoel M."/>
            <person name="Hagmann J."/>
            <person name="Chen-Min-Tao R."/>
            <person name="Iglesias-Fernandez R."/>
            <person name="Schuster S.C."/>
            <person name="Alonso-Blanco C."/>
            <person name="Roudier F."/>
            <person name="Carbonero P."/>
            <person name="Paz-Ares J."/>
            <person name="Davis S.J."/>
            <person name="Pecinka A."/>
            <person name="Quesneville H."/>
            <person name="Colot V."/>
            <person name="Lysak M.A."/>
            <person name="Weigel D."/>
            <person name="Coupland G."/>
            <person name="Schneeberger K."/>
        </authorList>
    </citation>
    <scope>NUCLEOTIDE SEQUENCE [LARGE SCALE GENOMIC DNA]</scope>
    <source>
        <strain evidence="3">cv. Pajares</strain>
    </source>
</reference>
<evidence type="ECO:0000313" key="3">
    <source>
        <dbReference type="Proteomes" id="UP000029120"/>
    </source>
</evidence>
<gene>
    <name evidence="2" type="ORF">AALP_AAs40209U000100</name>
</gene>
<dbReference type="EMBL" id="KL972021">
    <property type="protein sequence ID" value="KFK24108.1"/>
    <property type="molecule type" value="Genomic_DNA"/>
</dbReference>
<organism evidence="2 3">
    <name type="scientific">Arabis alpina</name>
    <name type="common">Alpine rock-cress</name>
    <dbReference type="NCBI Taxonomy" id="50452"/>
    <lineage>
        <taxon>Eukaryota</taxon>
        <taxon>Viridiplantae</taxon>
        <taxon>Streptophyta</taxon>
        <taxon>Embryophyta</taxon>
        <taxon>Tracheophyta</taxon>
        <taxon>Spermatophyta</taxon>
        <taxon>Magnoliopsida</taxon>
        <taxon>eudicotyledons</taxon>
        <taxon>Gunneridae</taxon>
        <taxon>Pentapetalae</taxon>
        <taxon>rosids</taxon>
        <taxon>malvids</taxon>
        <taxon>Brassicales</taxon>
        <taxon>Brassicaceae</taxon>
        <taxon>Arabideae</taxon>
        <taxon>Arabis</taxon>
    </lineage>
</organism>
<feature type="compositionally biased region" description="Basic and acidic residues" evidence="1">
    <location>
        <begin position="1"/>
        <end position="18"/>
    </location>
</feature>
<proteinExistence type="predicted"/>
<evidence type="ECO:0000313" key="2">
    <source>
        <dbReference type="EMBL" id="KFK24108.1"/>
    </source>
</evidence>
<feature type="region of interest" description="Disordered" evidence="1">
    <location>
        <begin position="1"/>
        <end position="22"/>
    </location>
</feature>
<keyword evidence="3" id="KW-1185">Reference proteome</keyword>
<name>A0A087G2K6_ARAAL</name>